<dbReference type="InterPro" id="IPR029039">
    <property type="entry name" value="Flavoprotein-like_sf"/>
</dbReference>
<evidence type="ECO:0000313" key="3">
    <source>
        <dbReference type="Proteomes" id="UP000306912"/>
    </source>
</evidence>
<organism evidence="2 3">
    <name type="scientific">Culicoidibacter larvae</name>
    <dbReference type="NCBI Taxonomy" id="2579976"/>
    <lineage>
        <taxon>Bacteria</taxon>
        <taxon>Bacillati</taxon>
        <taxon>Bacillota</taxon>
        <taxon>Culicoidibacteria</taxon>
        <taxon>Culicoidibacterales</taxon>
        <taxon>Culicoidibacteraceae</taxon>
        <taxon>Culicoidibacter</taxon>
    </lineage>
</organism>
<dbReference type="GO" id="GO:0006783">
    <property type="term" value="P:heme biosynthetic process"/>
    <property type="evidence" value="ECO:0007669"/>
    <property type="project" value="TreeGrafter"/>
</dbReference>
<keyword evidence="3" id="KW-1185">Reference proteome</keyword>
<gene>
    <name evidence="2" type="ORF">FEZ08_01765</name>
</gene>
<dbReference type="GO" id="GO:0016651">
    <property type="term" value="F:oxidoreductase activity, acting on NAD(P)H"/>
    <property type="evidence" value="ECO:0007669"/>
    <property type="project" value="UniProtKB-ARBA"/>
</dbReference>
<dbReference type="AlphaFoldDB" id="A0A5R8QHE2"/>
<dbReference type="Gene3D" id="3.40.50.360">
    <property type="match status" value="1"/>
</dbReference>
<sequence length="154" mass="16725">MSGKALIVVYSYHHGNTAKVAQAMAKTAHAEVKQIDEVTEDDILNCTLLGLGAGIDSAKHYQPMLDFAETLPAAGGQKVFLFSTAALASEKKMVSDHNTLRDIVTKKGYKVAGEFSCKGYNTNSFLKFIGGMNKRHPDAEDLRAAENFIDTLID</sequence>
<dbReference type="Proteomes" id="UP000306912">
    <property type="component" value="Unassembled WGS sequence"/>
</dbReference>
<name>A0A5R8QHE2_9FIRM</name>
<dbReference type="PANTHER" id="PTHR38030">
    <property type="entry name" value="PROTOPORPHYRINOGEN IX DEHYDROGENASE [MENAQUINONE]"/>
    <property type="match status" value="1"/>
</dbReference>
<reference evidence="2 3" key="1">
    <citation type="submission" date="2019-05" db="EMBL/GenBank/DDBJ databases">
        <title>Culicoidintestinum kansasii gen. nov., sp. nov. from the gastrointestinal tract of the biting midge, Culicoides sonorensis.</title>
        <authorList>
            <person name="Neupane S."/>
            <person name="Ghosh A."/>
            <person name="Gunther S."/>
            <person name="Martin K."/>
            <person name="Zurek L."/>
        </authorList>
    </citation>
    <scope>NUCLEOTIDE SEQUENCE [LARGE SCALE GENOMIC DNA]</scope>
    <source>
        <strain evidence="2 3">CS-1</strain>
    </source>
</reference>
<dbReference type="RefSeq" id="WP_138189980.1">
    <property type="nucleotide sequence ID" value="NZ_VBWP01000001.1"/>
</dbReference>
<dbReference type="GO" id="GO:0070819">
    <property type="term" value="F:menaquinone-dependent protoporphyrinogen oxidase activity"/>
    <property type="evidence" value="ECO:0007669"/>
    <property type="project" value="TreeGrafter"/>
</dbReference>
<dbReference type="Pfam" id="PF12641">
    <property type="entry name" value="Flavodoxin_3"/>
    <property type="match status" value="1"/>
</dbReference>
<dbReference type="InterPro" id="IPR008254">
    <property type="entry name" value="Flavodoxin/NO_synth"/>
</dbReference>
<feature type="domain" description="Flavodoxin-like" evidence="1">
    <location>
        <begin position="8"/>
        <end position="139"/>
    </location>
</feature>
<comment type="caution">
    <text evidence="2">The sequence shown here is derived from an EMBL/GenBank/DDBJ whole genome shotgun (WGS) entry which is preliminary data.</text>
</comment>
<dbReference type="EMBL" id="VBWP01000001">
    <property type="protein sequence ID" value="TLG77372.1"/>
    <property type="molecule type" value="Genomic_DNA"/>
</dbReference>
<dbReference type="PANTHER" id="PTHR38030:SF2">
    <property type="entry name" value="PROTOPORPHYRINOGEN IX DEHYDROGENASE [QUINONE]"/>
    <property type="match status" value="1"/>
</dbReference>
<evidence type="ECO:0000313" key="2">
    <source>
        <dbReference type="EMBL" id="TLG77372.1"/>
    </source>
</evidence>
<accession>A0A5R8QHE2</accession>
<dbReference type="OrthoDB" id="4564047at2"/>
<proteinExistence type="predicted"/>
<dbReference type="SUPFAM" id="SSF52218">
    <property type="entry name" value="Flavoproteins"/>
    <property type="match status" value="1"/>
</dbReference>
<dbReference type="InterPro" id="IPR052200">
    <property type="entry name" value="Protoporphyrinogen_IX_DH"/>
</dbReference>
<protein>
    <submittedName>
        <fullName evidence="2">Flavodoxin</fullName>
    </submittedName>
</protein>
<dbReference type="InParanoid" id="A0A5R8QHE2"/>
<evidence type="ECO:0000259" key="1">
    <source>
        <dbReference type="Pfam" id="PF12641"/>
    </source>
</evidence>
<dbReference type="GO" id="GO:0010181">
    <property type="term" value="F:FMN binding"/>
    <property type="evidence" value="ECO:0007669"/>
    <property type="project" value="InterPro"/>
</dbReference>